<proteinExistence type="predicted"/>
<dbReference type="Proteomes" id="UP000481858">
    <property type="component" value="Unassembled WGS sequence"/>
</dbReference>
<dbReference type="EMBL" id="WUBL01000022">
    <property type="protein sequence ID" value="KAF2970511.1"/>
    <property type="molecule type" value="Genomic_DNA"/>
</dbReference>
<comment type="caution">
    <text evidence="1">The sequence shown here is derived from an EMBL/GenBank/DDBJ whole genome shotgun (WGS) entry which is preliminary data.</text>
</comment>
<name>A0A7C8MVH5_9PEZI</name>
<evidence type="ECO:0000313" key="1">
    <source>
        <dbReference type="EMBL" id="KAF2970511.1"/>
    </source>
</evidence>
<evidence type="ECO:0000313" key="2">
    <source>
        <dbReference type="Proteomes" id="UP000481858"/>
    </source>
</evidence>
<evidence type="ECO:0008006" key="3">
    <source>
        <dbReference type="Google" id="ProtNLM"/>
    </source>
</evidence>
<sequence length="219" mass="24028">MAIIEIALMKLKKELIKDIEKKMVPALNIKLNKAGVQNGLRGFFVTEGGRVSKDGEFTDILLLQWPTFQHFKDFIASPDYHEFSSGVKEGGYASGPPDLRLFDVADEPSSLFGSNTVIEYLTVRPKDISELGVQSVLKKLQSELPKFGTSKVVVGSSLNLEPKQFALARVHHAILYTATGELDAAKASTTWQQLLADIGHTADVTSLVAHVKKEHPLAK</sequence>
<dbReference type="InParanoid" id="A0A7C8MVH5"/>
<organism evidence="1 2">
    <name type="scientific">Xylaria multiplex</name>
    <dbReference type="NCBI Taxonomy" id="323545"/>
    <lineage>
        <taxon>Eukaryota</taxon>
        <taxon>Fungi</taxon>
        <taxon>Dikarya</taxon>
        <taxon>Ascomycota</taxon>
        <taxon>Pezizomycotina</taxon>
        <taxon>Sordariomycetes</taxon>
        <taxon>Xylariomycetidae</taxon>
        <taxon>Xylariales</taxon>
        <taxon>Xylariaceae</taxon>
        <taxon>Xylaria</taxon>
    </lineage>
</organism>
<keyword evidence="2" id="KW-1185">Reference proteome</keyword>
<dbReference type="OrthoDB" id="4425169at2759"/>
<protein>
    <recommendedName>
        <fullName evidence="3">Stress-response A/B barrel domain-containing protein</fullName>
    </recommendedName>
</protein>
<reference evidence="1 2" key="1">
    <citation type="submission" date="2019-12" db="EMBL/GenBank/DDBJ databases">
        <title>Draft genome sequence of the ascomycete Xylaria multiplex DSM 110363.</title>
        <authorList>
            <person name="Buettner E."/>
            <person name="Kellner H."/>
        </authorList>
    </citation>
    <scope>NUCLEOTIDE SEQUENCE [LARGE SCALE GENOMIC DNA]</scope>
    <source>
        <strain evidence="1 2">DSM 110363</strain>
    </source>
</reference>
<dbReference type="AlphaFoldDB" id="A0A7C8MVH5"/>
<accession>A0A7C8MVH5</accession>
<gene>
    <name evidence="1" type="ORF">GQX73_g3029</name>
</gene>